<dbReference type="Pfam" id="PF14420">
    <property type="entry name" value="Clr5"/>
    <property type="match status" value="1"/>
</dbReference>
<comment type="caution">
    <text evidence="2">The sequence shown here is derived from an EMBL/GenBank/DDBJ whole genome shotgun (WGS) entry which is preliminary data.</text>
</comment>
<sequence>MAKPWESHRGTITRLYIDDKLTLNERFDKWGLHKYKKASTSSGGGGLTIAPPRPTRGFREVGDEDGWYGGGRLVGGEPSSSLSSIFRSSPAIVRGSSHHSLCRLQDQHQHQHQYPYPYQHQHQHQHQHQFPLEPSSPPYSFSGCNDGGDHDDMYYMPGPATNFCSHSASMQPRSCPTSADIDWVSSPEGEISGDMAAKDLFGLSMSLMGFDESSHLPQLFR</sequence>
<dbReference type="AlphaFoldDB" id="A0A9P4YYY0"/>
<reference evidence="2" key="1">
    <citation type="submission" date="2020-03" db="EMBL/GenBank/DDBJ databases">
        <title>Site-based positive gene gene selection in Geosmithia morbida across the United States reveals a broad range of putative effectors and factors for local host and environmental adapation.</title>
        <authorList>
            <person name="Onufrak A."/>
            <person name="Murdoch R.W."/>
            <person name="Gazis R."/>
            <person name="Huff M."/>
            <person name="Staton M."/>
            <person name="Klingeman W."/>
            <person name="Hadziabdic D."/>
        </authorList>
    </citation>
    <scope>NUCLEOTIDE SEQUENCE</scope>
    <source>
        <strain evidence="2">1262</strain>
    </source>
</reference>
<evidence type="ECO:0000259" key="1">
    <source>
        <dbReference type="Pfam" id="PF14420"/>
    </source>
</evidence>
<evidence type="ECO:0000313" key="2">
    <source>
        <dbReference type="EMBL" id="KAF4125648.1"/>
    </source>
</evidence>
<dbReference type="RefSeq" id="XP_035324300.1">
    <property type="nucleotide sequence ID" value="XM_035462876.1"/>
</dbReference>
<feature type="domain" description="Clr5" evidence="1">
    <location>
        <begin position="1"/>
        <end position="25"/>
    </location>
</feature>
<name>A0A9P4YYY0_9HYPO</name>
<proteinExistence type="predicted"/>
<protein>
    <recommendedName>
        <fullName evidence="1">Clr5 domain-containing protein</fullName>
    </recommendedName>
</protein>
<dbReference type="EMBL" id="JAANYQ010000002">
    <property type="protein sequence ID" value="KAF4125648.1"/>
    <property type="molecule type" value="Genomic_DNA"/>
</dbReference>
<accession>A0A9P4YYY0</accession>
<dbReference type="GeneID" id="55967122"/>
<keyword evidence="3" id="KW-1185">Reference proteome</keyword>
<dbReference type="OrthoDB" id="4115389at2759"/>
<organism evidence="2 3">
    <name type="scientific">Geosmithia morbida</name>
    <dbReference type="NCBI Taxonomy" id="1094350"/>
    <lineage>
        <taxon>Eukaryota</taxon>
        <taxon>Fungi</taxon>
        <taxon>Dikarya</taxon>
        <taxon>Ascomycota</taxon>
        <taxon>Pezizomycotina</taxon>
        <taxon>Sordariomycetes</taxon>
        <taxon>Hypocreomycetidae</taxon>
        <taxon>Hypocreales</taxon>
        <taxon>Bionectriaceae</taxon>
        <taxon>Geosmithia</taxon>
    </lineage>
</organism>
<dbReference type="Proteomes" id="UP000749293">
    <property type="component" value="Unassembled WGS sequence"/>
</dbReference>
<gene>
    <name evidence="2" type="ORF">GMORB2_0892</name>
</gene>
<evidence type="ECO:0000313" key="3">
    <source>
        <dbReference type="Proteomes" id="UP000749293"/>
    </source>
</evidence>
<dbReference type="InterPro" id="IPR025676">
    <property type="entry name" value="Clr5_dom"/>
</dbReference>